<comment type="caution">
    <text evidence="2">The sequence shown here is derived from an EMBL/GenBank/DDBJ whole genome shotgun (WGS) entry which is preliminary data.</text>
</comment>
<dbReference type="GeneID" id="22916250"/>
<name>A0A023AXA4_GRENI</name>
<reference evidence="2" key="1">
    <citation type="submission" date="2013-12" db="EMBL/GenBank/DDBJ databases">
        <authorList>
            <person name="Omoto C.K."/>
            <person name="Sibley D."/>
            <person name="Venepally P."/>
            <person name="Hadjithomas M."/>
            <person name="Karamycheva S."/>
            <person name="Brunk B."/>
            <person name="Roos D."/>
            <person name="Caler E."/>
            <person name="Lorenzi H."/>
        </authorList>
    </citation>
    <scope>NUCLEOTIDE SEQUENCE</scope>
</reference>
<feature type="compositionally biased region" description="Basic and acidic residues" evidence="1">
    <location>
        <begin position="145"/>
        <end position="163"/>
    </location>
</feature>
<dbReference type="EMBL" id="AFNH02001457">
    <property type="protein sequence ID" value="EZG43063.1"/>
    <property type="molecule type" value="Genomic_DNA"/>
</dbReference>
<gene>
    <name evidence="2" type="ORF">GNI_190820</name>
</gene>
<proteinExistence type="predicted"/>
<feature type="region of interest" description="Disordered" evidence="1">
    <location>
        <begin position="133"/>
        <end position="163"/>
    </location>
</feature>
<dbReference type="Proteomes" id="UP000019763">
    <property type="component" value="Unassembled WGS sequence"/>
</dbReference>
<keyword evidence="3" id="KW-1185">Reference proteome</keyword>
<dbReference type="AlphaFoldDB" id="A0A023AXA4"/>
<sequence>MIRAPQVLDLDEEPVDMLLLNLSMETRKEKKASEVGCSKVKTVYKELDDEDIADEKTWDESAVAASGLLDDEDAKCPTKRQRSGTKMWKPRTPQQEDEAKKRSEKKKKVNTIKEAKAKKKLNIHNARLAKKTGRVVGNYSPTGKKVGDKFQSKFLDKRSRTRS</sequence>
<dbReference type="VEuPathDB" id="CryptoDB:GNI_190820"/>
<accession>A0A023AXA4</accession>
<protein>
    <submittedName>
        <fullName evidence="2">Uncharacterized protein</fullName>
    </submittedName>
</protein>
<dbReference type="RefSeq" id="XP_011133661.1">
    <property type="nucleotide sequence ID" value="XM_011135359.1"/>
</dbReference>
<evidence type="ECO:0000256" key="1">
    <source>
        <dbReference type="SAM" id="MobiDB-lite"/>
    </source>
</evidence>
<organism evidence="2 3">
    <name type="scientific">Gregarina niphandrodes</name>
    <name type="common">Septate eugregarine</name>
    <dbReference type="NCBI Taxonomy" id="110365"/>
    <lineage>
        <taxon>Eukaryota</taxon>
        <taxon>Sar</taxon>
        <taxon>Alveolata</taxon>
        <taxon>Apicomplexa</taxon>
        <taxon>Conoidasida</taxon>
        <taxon>Gregarinasina</taxon>
        <taxon>Eugregarinorida</taxon>
        <taxon>Gregarinidae</taxon>
        <taxon>Gregarina</taxon>
    </lineage>
</organism>
<feature type="region of interest" description="Disordered" evidence="1">
    <location>
        <begin position="70"/>
        <end position="110"/>
    </location>
</feature>
<evidence type="ECO:0000313" key="2">
    <source>
        <dbReference type="EMBL" id="EZG43063.1"/>
    </source>
</evidence>
<evidence type="ECO:0000313" key="3">
    <source>
        <dbReference type="Proteomes" id="UP000019763"/>
    </source>
</evidence>